<dbReference type="SUPFAM" id="SSF49373">
    <property type="entry name" value="Invasin/intimin cell-adhesion fragments"/>
    <property type="match status" value="2"/>
</dbReference>
<organism evidence="2 3">
    <name type="scientific">Paenibacillus plantarum</name>
    <dbReference type="NCBI Taxonomy" id="2654975"/>
    <lineage>
        <taxon>Bacteria</taxon>
        <taxon>Bacillati</taxon>
        <taxon>Bacillota</taxon>
        <taxon>Bacilli</taxon>
        <taxon>Bacillales</taxon>
        <taxon>Paenibacillaceae</taxon>
        <taxon>Paenibacillus</taxon>
    </lineage>
</organism>
<dbReference type="Gene3D" id="2.60.120.200">
    <property type="match status" value="1"/>
</dbReference>
<dbReference type="InterPro" id="IPR012334">
    <property type="entry name" value="Pectin_lyas_fold"/>
</dbReference>
<dbReference type="Proteomes" id="UP000653578">
    <property type="component" value="Unassembled WGS sequence"/>
</dbReference>
<evidence type="ECO:0000313" key="2">
    <source>
        <dbReference type="EMBL" id="NOU62872.1"/>
    </source>
</evidence>
<sequence length="1031" mass="110430">MGGIPLKISVVWKRICTIFFILSLLLPVLPLIPSASAAVPLWSDGFENGFSEWTTVYGTPSVSTVQRHEGSNSYILNEERDEIKKTWTSAWTNKVLSVWFYDNAADNSMQAETVVQEKAYLGVRTQTSTLNYAYKLGGNAWAESSVPRTTGWHQFVWDMRSGTSCLLYIDGTQVASTSLVTNFTVLRIGDDTNDGRSGTVYIDDISILDELPLTVSLNKTEGTVIEGSTDTLFATVAPSTASQSVIWSTSNSSVATVSGGVISGVSPGIATITATSSVDSSYFASYTVTVEALHPPVGGVHLNKGTTSIMVGSTDSLTATAKPARADQDVVWSTSDSSVATVANGVVTAVDVGIATITATSVSNAVYTASTFVAVTSPMSGTSDVLLQYLVPGFVQPADNYTVKVNGQPVIVQKTVEGGYAHFAFSGTADITVTVADASDFDDDWTLSPESYEIATTQSGRDISFSIDRPMQLLLQKDKSYHYDAPYADAASAKAANDADVIDRIRDKLYLIADPLEDGDTPQLGDADVVNVLDYGIDNTGVVPVADAVSSALTLATADSKILYFPPGVYNWRKTVYVPDHARIYLAGGAYLFLDTDALPIVDGKIQFTGFFAVGGKSDVKIYGRGTLFGNNHARSDGLYFRTAAINGINESKAEALSDDVTIEGITITEFSGLPASIRGSDTTIRNVKAILAARTHFDPVGNGRDRTEGYNFQGGSSNVLVENSLIVGEDDGINFSNSIGRELPNDGLTVRNTIIINGSTGSPIKVIDPYGGYIRNIAFDSVDVPYADRAVSIYSWPSKNAGDIYDVYFKGYRVEEISYKTGNEFFGIKDSAQSATPPIVVGPLHDMYFQNTEVARISDYPTPQKLWLYGYNNDAKTEDIHFYNLKINGQTVTETNKFTTGKVNTSMPYTTNITFEENDPNVVSIEATDPYAGSTLLDTGEFTVSRTGSTTAALTLHYQIRGSAMNGTDYTTITDSITIPAGQSSAAISINPLLLGSGEAKSVYLSLLGSGYNHAYTLAPKSEAVVTLAP</sequence>
<dbReference type="InterPro" id="IPR013320">
    <property type="entry name" value="ConA-like_dom_sf"/>
</dbReference>
<feature type="domain" description="BIG2" evidence="1">
    <location>
        <begin position="211"/>
        <end position="284"/>
    </location>
</feature>
<dbReference type="Gene3D" id="2.60.40.2030">
    <property type="match status" value="1"/>
</dbReference>
<evidence type="ECO:0000313" key="3">
    <source>
        <dbReference type="Proteomes" id="UP000653578"/>
    </source>
</evidence>
<proteinExistence type="predicted"/>
<dbReference type="Pfam" id="PF02368">
    <property type="entry name" value="Big_2"/>
    <property type="match status" value="2"/>
</dbReference>
<dbReference type="InterPro" id="IPR038081">
    <property type="entry name" value="CalX-like_sf"/>
</dbReference>
<dbReference type="InterPro" id="IPR008964">
    <property type="entry name" value="Invasin/intimin_cell_adhesion"/>
</dbReference>
<dbReference type="Gene3D" id="2.160.20.10">
    <property type="entry name" value="Single-stranded right-handed beta-helix, Pectin lyase-like"/>
    <property type="match status" value="1"/>
</dbReference>
<dbReference type="InterPro" id="IPR024535">
    <property type="entry name" value="RHGA/B-epi-like_pectate_lyase"/>
</dbReference>
<dbReference type="Gene3D" id="2.60.40.1080">
    <property type="match status" value="2"/>
</dbReference>
<reference evidence="2 3" key="1">
    <citation type="submission" date="2019-10" db="EMBL/GenBank/DDBJ databases">
        <title>Description of Paenibacillus humi sp. nov.</title>
        <authorList>
            <person name="Carlier A."/>
            <person name="Qi S."/>
        </authorList>
    </citation>
    <scope>NUCLEOTIDE SEQUENCE [LARGE SCALE GENOMIC DNA]</scope>
    <source>
        <strain evidence="2 3">LMG 31461</strain>
    </source>
</reference>
<dbReference type="SUPFAM" id="SSF141072">
    <property type="entry name" value="CalX-like"/>
    <property type="match status" value="1"/>
</dbReference>
<accession>A0ABX1X3C1</accession>
<dbReference type="Pfam" id="PF12708">
    <property type="entry name" value="Pect-lyase_RHGA_epim"/>
    <property type="match status" value="1"/>
</dbReference>
<keyword evidence="3" id="KW-1185">Reference proteome</keyword>
<dbReference type="InterPro" id="IPR011050">
    <property type="entry name" value="Pectin_lyase_fold/virulence"/>
</dbReference>
<evidence type="ECO:0000259" key="1">
    <source>
        <dbReference type="SMART" id="SM00635"/>
    </source>
</evidence>
<name>A0ABX1X3C1_9BACL</name>
<dbReference type="EMBL" id="WHNY01000005">
    <property type="protein sequence ID" value="NOU62872.1"/>
    <property type="molecule type" value="Genomic_DNA"/>
</dbReference>
<comment type="caution">
    <text evidence="2">The sequence shown here is derived from an EMBL/GenBank/DDBJ whole genome shotgun (WGS) entry which is preliminary data.</text>
</comment>
<dbReference type="SUPFAM" id="SSF49899">
    <property type="entry name" value="Concanavalin A-like lectins/glucanases"/>
    <property type="match status" value="1"/>
</dbReference>
<feature type="domain" description="BIG2" evidence="1">
    <location>
        <begin position="296"/>
        <end position="369"/>
    </location>
</feature>
<dbReference type="SUPFAM" id="SSF51126">
    <property type="entry name" value="Pectin lyase-like"/>
    <property type="match status" value="1"/>
</dbReference>
<dbReference type="SMART" id="SM00635">
    <property type="entry name" value="BID_2"/>
    <property type="match status" value="2"/>
</dbReference>
<gene>
    <name evidence="2" type="ORF">GC096_02275</name>
</gene>
<protein>
    <recommendedName>
        <fullName evidence="1">BIG2 domain-containing protein</fullName>
    </recommendedName>
</protein>
<dbReference type="InterPro" id="IPR003343">
    <property type="entry name" value="Big_2"/>
</dbReference>